<proteinExistence type="predicted"/>
<gene>
    <name evidence="4" type="ORF">RGB73_00770</name>
</gene>
<sequence length="594" mass="69437">MKSREHFMQMLLSLSEWEPGVEQSASIEALAEILCCTPRNVKLILRKWEKDGLLSWKAGVGRGNHSTLTILCDTSTFFSSYFQKLLADGKIGEAVALIQNRKLPPRLKRLLQEMWDSQFGFVAESGENTSLDVLRIPRQRDFSTLDPAFVAVASESHFLNQMCHRLVTYDRERQRFLPQLAYAWESNEQRTIWTFYLRKGVRFHHGRMLSSKDVAYTVQRLIDLDSPYRWQMDDVERIEHPSERVVTFHLRQPNRFFLHFMGSNAMSILPHDVPFDERAIVGTGPFRMAEYTDDRLVLEAFEDYYGERAMLDRVELWIVPGPYSRQRLYQLPDRGDTRPDTDGQEGDLVFEEVGCHYLAFNFRRPGVHHEYAFRMAMRLIIDRHELIRQLGEHGYTPAGSFLPQQSRSLSFPSSTLEEAADWLRRSSYRGEMLSLFMARGTTFDGIASWIRERCERVGIRLQIESLTKADFLSPDFEQKADMAIMGEVLQNDIELGLLEVYKNKCTMVHRFLDDAKREWIDGRLSEVLRMKGREKRLGALLELEETLAAEQCWLFLYHVKRVDRYHPDLQGFVADSYGWVDFSKLWVKSFVTRM</sequence>
<feature type="domain" description="Solute-binding protein family 5" evidence="2">
    <location>
        <begin position="177"/>
        <end position="486"/>
    </location>
</feature>
<dbReference type="Gene3D" id="3.10.105.10">
    <property type="entry name" value="Dipeptide-binding Protein, Domain 3"/>
    <property type="match status" value="1"/>
</dbReference>
<dbReference type="CDD" id="cd08507">
    <property type="entry name" value="PBP2_SgrR_like"/>
    <property type="match status" value="1"/>
</dbReference>
<dbReference type="PANTHER" id="PTHR30290:SF72">
    <property type="entry name" value="HTH-TYPE TRANSCRIPTIONAL REGULATOR SGRR"/>
    <property type="match status" value="1"/>
</dbReference>
<dbReference type="Proteomes" id="UP001256827">
    <property type="component" value="Chromosome"/>
</dbReference>
<evidence type="ECO:0000259" key="2">
    <source>
        <dbReference type="Pfam" id="PF00496"/>
    </source>
</evidence>
<keyword evidence="5" id="KW-1185">Reference proteome</keyword>
<dbReference type="Pfam" id="PF00496">
    <property type="entry name" value="SBP_bac_5"/>
    <property type="match status" value="1"/>
</dbReference>
<evidence type="ECO:0000256" key="1">
    <source>
        <dbReference type="ARBA" id="ARBA00023125"/>
    </source>
</evidence>
<keyword evidence="1" id="KW-0238">DNA-binding</keyword>
<evidence type="ECO:0000313" key="4">
    <source>
        <dbReference type="EMBL" id="WNC14965.1"/>
    </source>
</evidence>
<name>A0ABY9T4D5_BREBE</name>
<evidence type="ECO:0000259" key="3">
    <source>
        <dbReference type="Pfam" id="PF12793"/>
    </source>
</evidence>
<dbReference type="InterPro" id="IPR039424">
    <property type="entry name" value="SBP_5"/>
</dbReference>
<dbReference type="EMBL" id="CP134050">
    <property type="protein sequence ID" value="WNC14965.1"/>
    <property type="molecule type" value="Genomic_DNA"/>
</dbReference>
<reference evidence="4 5" key="1">
    <citation type="submission" date="2023-09" db="EMBL/GenBank/DDBJ databases">
        <title>Complete Genome and Methylome dissection of Bacillus brevis NEB573 original source of BbsI restriction endonuclease.</title>
        <authorList>
            <person name="Fomenkov A."/>
            <person name="Roberts R.D."/>
        </authorList>
    </citation>
    <scope>NUCLEOTIDE SEQUENCE [LARGE SCALE GENOMIC DNA]</scope>
    <source>
        <strain evidence="4 5">NEB573</strain>
    </source>
</reference>
<accession>A0ABY9T4D5</accession>
<dbReference type="Pfam" id="PF12793">
    <property type="entry name" value="SgrR_N"/>
    <property type="match status" value="1"/>
</dbReference>
<dbReference type="Gene3D" id="3.40.190.10">
    <property type="entry name" value="Periplasmic binding protein-like II"/>
    <property type="match status" value="1"/>
</dbReference>
<dbReference type="PANTHER" id="PTHR30290">
    <property type="entry name" value="PERIPLASMIC BINDING COMPONENT OF ABC TRANSPORTER"/>
    <property type="match status" value="1"/>
</dbReference>
<protein>
    <submittedName>
        <fullName evidence="4">ABC transporter substrate-binding protein</fullName>
    </submittedName>
</protein>
<dbReference type="RefSeq" id="WP_310767859.1">
    <property type="nucleotide sequence ID" value="NZ_CP134050.1"/>
</dbReference>
<organism evidence="4 5">
    <name type="scientific">Brevibacillus brevis</name>
    <name type="common">Bacillus brevis</name>
    <dbReference type="NCBI Taxonomy" id="1393"/>
    <lineage>
        <taxon>Bacteria</taxon>
        <taxon>Bacillati</taxon>
        <taxon>Bacillota</taxon>
        <taxon>Bacilli</taxon>
        <taxon>Bacillales</taxon>
        <taxon>Paenibacillaceae</taxon>
        <taxon>Brevibacillus</taxon>
    </lineage>
</organism>
<dbReference type="InterPro" id="IPR025370">
    <property type="entry name" value="SgrR_HTH_N"/>
</dbReference>
<feature type="domain" description="Transcriptional regulator SgrR N-terminal HTH" evidence="3">
    <location>
        <begin position="8"/>
        <end position="116"/>
    </location>
</feature>
<dbReference type="InterPro" id="IPR000914">
    <property type="entry name" value="SBP_5_dom"/>
</dbReference>
<evidence type="ECO:0000313" key="5">
    <source>
        <dbReference type="Proteomes" id="UP001256827"/>
    </source>
</evidence>
<dbReference type="SUPFAM" id="SSF53850">
    <property type="entry name" value="Periplasmic binding protein-like II"/>
    <property type="match status" value="1"/>
</dbReference>